<sequence>MEVRPPNLRLCPRPRHWVGKPNHASVSGTEVETPNPHLLKVRVGHLDLHPQPKSWEVGKPDLSCYVRRGGRDTRPSLLQEVQRLGSLTSVVTQLMEVRTPNPH</sequence>
<name>A0A427B5Y2_ENSVE</name>
<proteinExistence type="predicted"/>
<protein>
    <submittedName>
        <fullName evidence="1">Uncharacterized protein</fullName>
    </submittedName>
</protein>
<dbReference type="AlphaFoldDB" id="A0A427B5Y2"/>
<reference evidence="1 2" key="1">
    <citation type="journal article" date="2014" name="Agronomy (Basel)">
        <title>A Draft Genome Sequence for Ensete ventricosum, the Drought-Tolerant Tree Against Hunger.</title>
        <authorList>
            <person name="Harrison J."/>
            <person name="Moore K.A."/>
            <person name="Paszkiewicz K."/>
            <person name="Jones T."/>
            <person name="Grant M."/>
            <person name="Ambacheew D."/>
            <person name="Muzemil S."/>
            <person name="Studholme D.J."/>
        </authorList>
    </citation>
    <scope>NUCLEOTIDE SEQUENCE [LARGE SCALE GENOMIC DNA]</scope>
</reference>
<gene>
    <name evidence="1" type="ORF">B296_00016580</name>
</gene>
<comment type="caution">
    <text evidence="1">The sequence shown here is derived from an EMBL/GenBank/DDBJ whole genome shotgun (WGS) entry which is preliminary data.</text>
</comment>
<organism evidence="1 2">
    <name type="scientific">Ensete ventricosum</name>
    <name type="common">Abyssinian banana</name>
    <name type="synonym">Musa ensete</name>
    <dbReference type="NCBI Taxonomy" id="4639"/>
    <lineage>
        <taxon>Eukaryota</taxon>
        <taxon>Viridiplantae</taxon>
        <taxon>Streptophyta</taxon>
        <taxon>Embryophyta</taxon>
        <taxon>Tracheophyta</taxon>
        <taxon>Spermatophyta</taxon>
        <taxon>Magnoliopsida</taxon>
        <taxon>Liliopsida</taxon>
        <taxon>Zingiberales</taxon>
        <taxon>Musaceae</taxon>
        <taxon>Ensete</taxon>
    </lineage>
</organism>
<evidence type="ECO:0000313" key="1">
    <source>
        <dbReference type="EMBL" id="RRT83890.1"/>
    </source>
</evidence>
<evidence type="ECO:0000313" key="2">
    <source>
        <dbReference type="Proteomes" id="UP000287651"/>
    </source>
</evidence>
<dbReference type="Proteomes" id="UP000287651">
    <property type="component" value="Unassembled WGS sequence"/>
</dbReference>
<dbReference type="EMBL" id="AMZH03000414">
    <property type="protein sequence ID" value="RRT83890.1"/>
    <property type="molecule type" value="Genomic_DNA"/>
</dbReference>
<accession>A0A427B5Y2</accession>